<reference evidence="2" key="1">
    <citation type="submission" date="2020-03" db="EMBL/GenBank/DDBJ databases">
        <title>A high-quality chromosome-level genome assembly of a woody plant with both climbing and erect habits, Rhamnella rubrinervis.</title>
        <authorList>
            <person name="Lu Z."/>
            <person name="Yang Y."/>
            <person name="Zhu X."/>
            <person name="Sun Y."/>
        </authorList>
    </citation>
    <scope>NUCLEOTIDE SEQUENCE</scope>
    <source>
        <strain evidence="2">BYM</strain>
        <tissue evidence="2">Leaf</tissue>
    </source>
</reference>
<sequence length="85" mass="9576">MQKLTLMFGLPMLLYMVVLPSGQPTDGESSVGPRTECEGCRRDCASLSKPKNLQDPQPQLKRFHHLLIKLPSHEIGRNVIRHLSV</sequence>
<evidence type="ECO:0000256" key="1">
    <source>
        <dbReference type="SAM" id="SignalP"/>
    </source>
</evidence>
<feature type="signal peptide" evidence="1">
    <location>
        <begin position="1"/>
        <end position="22"/>
    </location>
</feature>
<keyword evidence="1" id="KW-0732">Signal</keyword>
<feature type="chain" id="PRO_5035442679" evidence="1">
    <location>
        <begin position="23"/>
        <end position="85"/>
    </location>
</feature>
<gene>
    <name evidence="2" type="ORF">FNV43_RR13621</name>
</gene>
<dbReference type="EMBL" id="VOIH02000006">
    <property type="protein sequence ID" value="KAF3443931.1"/>
    <property type="molecule type" value="Genomic_DNA"/>
</dbReference>
<dbReference type="OrthoDB" id="10500112at2759"/>
<evidence type="ECO:0000313" key="3">
    <source>
        <dbReference type="Proteomes" id="UP000796880"/>
    </source>
</evidence>
<protein>
    <submittedName>
        <fullName evidence="2">Uncharacterized protein</fullName>
    </submittedName>
</protein>
<dbReference type="Proteomes" id="UP000796880">
    <property type="component" value="Unassembled WGS sequence"/>
</dbReference>
<dbReference type="AlphaFoldDB" id="A0A8K0MFE3"/>
<name>A0A8K0MFE3_9ROSA</name>
<evidence type="ECO:0000313" key="2">
    <source>
        <dbReference type="EMBL" id="KAF3443931.1"/>
    </source>
</evidence>
<comment type="caution">
    <text evidence="2">The sequence shown here is derived from an EMBL/GenBank/DDBJ whole genome shotgun (WGS) entry which is preliminary data.</text>
</comment>
<proteinExistence type="predicted"/>
<accession>A0A8K0MFE3</accession>
<organism evidence="2 3">
    <name type="scientific">Rhamnella rubrinervis</name>
    <dbReference type="NCBI Taxonomy" id="2594499"/>
    <lineage>
        <taxon>Eukaryota</taxon>
        <taxon>Viridiplantae</taxon>
        <taxon>Streptophyta</taxon>
        <taxon>Embryophyta</taxon>
        <taxon>Tracheophyta</taxon>
        <taxon>Spermatophyta</taxon>
        <taxon>Magnoliopsida</taxon>
        <taxon>eudicotyledons</taxon>
        <taxon>Gunneridae</taxon>
        <taxon>Pentapetalae</taxon>
        <taxon>rosids</taxon>
        <taxon>fabids</taxon>
        <taxon>Rosales</taxon>
        <taxon>Rhamnaceae</taxon>
        <taxon>rhamnoid group</taxon>
        <taxon>Rhamneae</taxon>
        <taxon>Rhamnella</taxon>
    </lineage>
</organism>
<keyword evidence="3" id="KW-1185">Reference proteome</keyword>